<keyword evidence="3" id="KW-1185">Reference proteome</keyword>
<organism evidence="2 3">
    <name type="scientific">Rufibacter immobilis</name>
    <dbReference type="NCBI Taxonomy" id="1348778"/>
    <lineage>
        <taxon>Bacteria</taxon>
        <taxon>Pseudomonadati</taxon>
        <taxon>Bacteroidota</taxon>
        <taxon>Cytophagia</taxon>
        <taxon>Cytophagales</taxon>
        <taxon>Hymenobacteraceae</taxon>
        <taxon>Rufibacter</taxon>
    </lineage>
</organism>
<evidence type="ECO:0000313" key="2">
    <source>
        <dbReference type="EMBL" id="RNI29531.1"/>
    </source>
</evidence>
<dbReference type="RefSeq" id="WP_123132617.1">
    <property type="nucleotide sequence ID" value="NZ_RJJE01000009.1"/>
</dbReference>
<name>A0A3M9MVH5_9BACT</name>
<evidence type="ECO:0000256" key="1">
    <source>
        <dbReference type="SAM" id="MobiDB-lite"/>
    </source>
</evidence>
<reference evidence="2 3" key="1">
    <citation type="submission" date="2018-11" db="EMBL/GenBank/DDBJ databases">
        <title>Rufibacter latericius sp. nov., isolated from water in Baiyang Lake.</title>
        <authorList>
            <person name="Yang Y."/>
        </authorList>
    </citation>
    <scope>NUCLEOTIDE SEQUENCE [LARGE SCALE GENOMIC DNA]</scope>
    <source>
        <strain evidence="2 3">MCC P1</strain>
    </source>
</reference>
<feature type="region of interest" description="Disordered" evidence="1">
    <location>
        <begin position="93"/>
        <end position="117"/>
    </location>
</feature>
<gene>
    <name evidence="2" type="ORF">EFA69_08210</name>
</gene>
<protein>
    <submittedName>
        <fullName evidence="2">Uncharacterized protein</fullName>
    </submittedName>
</protein>
<sequence length="117" mass="12483">MRLVLQPHPQGEEGVAVALMVVGLPAGVGNAGAARLEALSGSTLKLNKPATAFASYAAEDGCQVVPLLKLRLFERQRVRRFLILLVTFLIKEKSDRRGQSASRAKSLAGKDVEGKDG</sequence>
<comment type="caution">
    <text evidence="2">The sequence shown here is derived from an EMBL/GenBank/DDBJ whole genome shotgun (WGS) entry which is preliminary data.</text>
</comment>
<proteinExistence type="predicted"/>
<dbReference type="EMBL" id="RJJE01000009">
    <property type="protein sequence ID" value="RNI29531.1"/>
    <property type="molecule type" value="Genomic_DNA"/>
</dbReference>
<evidence type="ECO:0000313" key="3">
    <source>
        <dbReference type="Proteomes" id="UP000271010"/>
    </source>
</evidence>
<dbReference type="AlphaFoldDB" id="A0A3M9MVH5"/>
<dbReference type="Proteomes" id="UP000271010">
    <property type="component" value="Unassembled WGS sequence"/>
</dbReference>
<accession>A0A3M9MVH5</accession>
<feature type="compositionally biased region" description="Basic and acidic residues" evidence="1">
    <location>
        <begin position="108"/>
        <end position="117"/>
    </location>
</feature>